<gene>
    <name evidence="6" type="ORF">MNBD_ALPHA12-1248</name>
</gene>
<evidence type="ECO:0000256" key="2">
    <source>
        <dbReference type="ARBA" id="ARBA00022980"/>
    </source>
</evidence>
<evidence type="ECO:0000256" key="1">
    <source>
        <dbReference type="ARBA" id="ARBA00007320"/>
    </source>
</evidence>
<proteinExistence type="inferred from homology"/>
<evidence type="ECO:0000256" key="3">
    <source>
        <dbReference type="ARBA" id="ARBA00023274"/>
    </source>
</evidence>
<feature type="domain" description="Large ribosomal subunit protein uL15/eL18" evidence="5">
    <location>
        <begin position="76"/>
        <end position="150"/>
    </location>
</feature>
<dbReference type="PANTHER" id="PTHR12934">
    <property type="entry name" value="50S RIBOSOMAL PROTEIN L15"/>
    <property type="match status" value="1"/>
</dbReference>
<keyword evidence="3" id="KW-0687">Ribonucleoprotein</keyword>
<comment type="similarity">
    <text evidence="1">Belongs to the universal ribosomal protein uL15 family.</text>
</comment>
<dbReference type="Gene3D" id="3.100.10.10">
    <property type="match status" value="1"/>
</dbReference>
<dbReference type="SUPFAM" id="SSF52080">
    <property type="entry name" value="Ribosomal proteins L15p and L18e"/>
    <property type="match status" value="1"/>
</dbReference>
<dbReference type="InterPro" id="IPR036227">
    <property type="entry name" value="Ribosomal_uL15/eL18_sf"/>
</dbReference>
<reference evidence="6" key="1">
    <citation type="submission" date="2018-06" db="EMBL/GenBank/DDBJ databases">
        <authorList>
            <person name="Zhirakovskaya E."/>
        </authorList>
    </citation>
    <scope>NUCLEOTIDE SEQUENCE</scope>
</reference>
<dbReference type="InterPro" id="IPR005749">
    <property type="entry name" value="Ribosomal_uL15_bac-type"/>
</dbReference>
<evidence type="ECO:0000313" key="6">
    <source>
        <dbReference type="EMBL" id="VAW15070.1"/>
    </source>
</evidence>
<dbReference type="AlphaFoldDB" id="A0A3B0TDV2"/>
<dbReference type="InterPro" id="IPR030878">
    <property type="entry name" value="Ribosomal_uL15"/>
</dbReference>
<dbReference type="GO" id="GO:0006412">
    <property type="term" value="P:translation"/>
    <property type="evidence" value="ECO:0007669"/>
    <property type="project" value="InterPro"/>
</dbReference>
<dbReference type="GO" id="GO:0022625">
    <property type="term" value="C:cytosolic large ribosomal subunit"/>
    <property type="evidence" value="ECO:0007669"/>
    <property type="project" value="TreeGrafter"/>
</dbReference>
<protein>
    <submittedName>
        <fullName evidence="6">LSU ribosomal protein L15p (L27Ae)</fullName>
    </submittedName>
</protein>
<sequence>MRLNELRDKAGATSARTRVGRGIGSGLGKTAGRGVKGQKSRSGVAIKGFEGGQMPLHMRMPKRGFNNPFAKKFNSVRLDRIQDAIDAGRLDAKQIIDAKALVGAGVIRRAKDGVRLINGANEFKAEKATFNVVHASAGALAAIEAKGGKVNLPEAKAPENAQK</sequence>
<accession>A0A3B0TDV2</accession>
<dbReference type="Pfam" id="PF00828">
    <property type="entry name" value="Ribosomal_L27A"/>
    <property type="match status" value="1"/>
</dbReference>
<dbReference type="NCBIfam" id="TIGR01071">
    <property type="entry name" value="rplO_bact"/>
    <property type="match status" value="1"/>
</dbReference>
<organism evidence="6">
    <name type="scientific">hydrothermal vent metagenome</name>
    <dbReference type="NCBI Taxonomy" id="652676"/>
    <lineage>
        <taxon>unclassified sequences</taxon>
        <taxon>metagenomes</taxon>
        <taxon>ecological metagenomes</taxon>
    </lineage>
</organism>
<feature type="region of interest" description="Disordered" evidence="4">
    <location>
        <begin position="1"/>
        <end position="39"/>
    </location>
</feature>
<dbReference type="InterPro" id="IPR021131">
    <property type="entry name" value="Ribosomal_uL15/eL18"/>
</dbReference>
<dbReference type="GO" id="GO:0003735">
    <property type="term" value="F:structural constituent of ribosome"/>
    <property type="evidence" value="ECO:0007669"/>
    <property type="project" value="InterPro"/>
</dbReference>
<evidence type="ECO:0000259" key="5">
    <source>
        <dbReference type="Pfam" id="PF00828"/>
    </source>
</evidence>
<name>A0A3B0TDV2_9ZZZZ</name>
<evidence type="ECO:0000256" key="4">
    <source>
        <dbReference type="SAM" id="MobiDB-lite"/>
    </source>
</evidence>
<keyword evidence="2 6" id="KW-0689">Ribosomal protein</keyword>
<dbReference type="HAMAP" id="MF_01341">
    <property type="entry name" value="Ribosomal_uL15"/>
    <property type="match status" value="1"/>
</dbReference>
<dbReference type="PANTHER" id="PTHR12934:SF11">
    <property type="entry name" value="LARGE RIBOSOMAL SUBUNIT PROTEIN UL15M"/>
    <property type="match status" value="1"/>
</dbReference>
<feature type="compositionally biased region" description="Basic and acidic residues" evidence="4">
    <location>
        <begin position="1"/>
        <end position="10"/>
    </location>
</feature>
<dbReference type="EMBL" id="UOEO01000022">
    <property type="protein sequence ID" value="VAW15070.1"/>
    <property type="molecule type" value="Genomic_DNA"/>
</dbReference>
<feature type="compositionally biased region" description="Gly residues" evidence="4">
    <location>
        <begin position="21"/>
        <end position="35"/>
    </location>
</feature>